<sequence>MIILKGNLPVKILVAPNSFKESLNSLEVARHIRIGLKKASKKFQITEVPLADGGTGTAYVVTKTLKGKFVKRKVTGPLNKEVSATYGIIPKQKIAIIELAEAAGLKLVPEKRKNPLSATTKGVGELILDAVNKGCKKIILGIGDSATIDCGVGAMSVLGVRFLNGIDNEIELNCRGLLELKKIDTSKIYKKLKNAKIIIASDVKNILTGKNQSRQNIHRTPCWF</sequence>
<accession>X1KUP2</accession>
<dbReference type="InterPro" id="IPR004381">
    <property type="entry name" value="Glycerate_kinase"/>
</dbReference>
<dbReference type="AlphaFoldDB" id="X1KUP2"/>
<dbReference type="NCBIfam" id="TIGR00045">
    <property type="entry name" value="glycerate kinase"/>
    <property type="match status" value="1"/>
</dbReference>
<protein>
    <recommendedName>
        <fullName evidence="2">Glycerate kinase</fullName>
    </recommendedName>
</protein>
<evidence type="ECO:0008006" key="2">
    <source>
        <dbReference type="Google" id="ProtNLM"/>
    </source>
</evidence>
<comment type="caution">
    <text evidence="1">The sequence shown here is derived from an EMBL/GenBank/DDBJ whole genome shotgun (WGS) entry which is preliminary data.</text>
</comment>
<dbReference type="PANTHER" id="PTHR21599:SF0">
    <property type="entry name" value="GLYCERATE KINASE"/>
    <property type="match status" value="1"/>
</dbReference>
<evidence type="ECO:0000313" key="1">
    <source>
        <dbReference type="EMBL" id="GAI10807.1"/>
    </source>
</evidence>
<organism evidence="1">
    <name type="scientific">marine sediment metagenome</name>
    <dbReference type="NCBI Taxonomy" id="412755"/>
    <lineage>
        <taxon>unclassified sequences</taxon>
        <taxon>metagenomes</taxon>
        <taxon>ecological metagenomes</taxon>
    </lineage>
</organism>
<dbReference type="Pfam" id="PF02595">
    <property type="entry name" value="Gly_kinase"/>
    <property type="match status" value="1"/>
</dbReference>
<dbReference type="PANTHER" id="PTHR21599">
    <property type="entry name" value="GLYCERATE KINASE"/>
    <property type="match status" value="1"/>
</dbReference>
<proteinExistence type="predicted"/>
<name>X1KUP2_9ZZZZ</name>
<dbReference type="Gene3D" id="3.90.1510.10">
    <property type="entry name" value="Glycerate kinase, domain 2"/>
    <property type="match status" value="1"/>
</dbReference>
<dbReference type="InterPro" id="IPR036129">
    <property type="entry name" value="Glycerate_kinase_sf"/>
</dbReference>
<dbReference type="EMBL" id="BARV01006292">
    <property type="protein sequence ID" value="GAI10807.1"/>
    <property type="molecule type" value="Genomic_DNA"/>
</dbReference>
<dbReference type="SUPFAM" id="SSF110738">
    <property type="entry name" value="Glycerate kinase I"/>
    <property type="match status" value="1"/>
</dbReference>
<reference evidence="1" key="1">
    <citation type="journal article" date="2014" name="Front. Microbiol.">
        <title>High frequency of phylogenetically diverse reductive dehalogenase-homologous genes in deep subseafloor sedimentary metagenomes.</title>
        <authorList>
            <person name="Kawai M."/>
            <person name="Futagami T."/>
            <person name="Toyoda A."/>
            <person name="Takaki Y."/>
            <person name="Nishi S."/>
            <person name="Hori S."/>
            <person name="Arai W."/>
            <person name="Tsubouchi T."/>
            <person name="Morono Y."/>
            <person name="Uchiyama I."/>
            <person name="Ito T."/>
            <person name="Fujiyama A."/>
            <person name="Inagaki F."/>
            <person name="Takami H."/>
        </authorList>
    </citation>
    <scope>NUCLEOTIDE SEQUENCE</scope>
    <source>
        <strain evidence="1">Expedition CK06-06</strain>
    </source>
</reference>
<dbReference type="GO" id="GO:0031388">
    <property type="term" value="P:organic acid phosphorylation"/>
    <property type="evidence" value="ECO:0007669"/>
    <property type="project" value="InterPro"/>
</dbReference>
<gene>
    <name evidence="1" type="ORF">S06H3_12882</name>
</gene>
<dbReference type="GO" id="GO:0008887">
    <property type="term" value="F:glycerate kinase activity"/>
    <property type="evidence" value="ECO:0007669"/>
    <property type="project" value="InterPro"/>
</dbReference>
<dbReference type="InterPro" id="IPR018193">
    <property type="entry name" value="Glyc_kinase_flavodox-like_fold"/>
</dbReference>